<evidence type="ECO:0000256" key="1">
    <source>
        <dbReference type="SAM" id="MobiDB-lite"/>
    </source>
</evidence>
<proteinExistence type="predicted"/>
<feature type="compositionally biased region" description="Low complexity" evidence="1">
    <location>
        <begin position="42"/>
        <end position="61"/>
    </location>
</feature>
<feature type="region of interest" description="Disordered" evidence="1">
    <location>
        <begin position="42"/>
        <end position="83"/>
    </location>
</feature>
<sequence length="83" mass="8872">PLKLYHSNFLRDLPISKMRCMNIFLSALGLCVLYVSALPTPDSGSDAVSAAAVASTSTTPSQDGSSAPAEADSDDEFSYQWRK</sequence>
<organism evidence="2">
    <name type="scientific">Talaromyces marneffei PM1</name>
    <dbReference type="NCBI Taxonomy" id="1077442"/>
    <lineage>
        <taxon>Eukaryota</taxon>
        <taxon>Fungi</taxon>
        <taxon>Dikarya</taxon>
        <taxon>Ascomycota</taxon>
        <taxon>Pezizomycotina</taxon>
        <taxon>Eurotiomycetes</taxon>
        <taxon>Eurotiomycetidae</taxon>
        <taxon>Eurotiales</taxon>
        <taxon>Trichocomaceae</taxon>
        <taxon>Talaromyces</taxon>
        <taxon>Talaromyces sect. Talaromyces</taxon>
    </lineage>
</organism>
<dbReference type="EMBL" id="JPOX01000056">
    <property type="protein sequence ID" value="KFX41655.1"/>
    <property type="molecule type" value="Genomic_DNA"/>
</dbReference>
<dbReference type="AlphaFoldDB" id="A0A093UNZ5"/>
<gene>
    <name evidence="2" type="ORF">GQ26_0560390</name>
</gene>
<reference evidence="2" key="1">
    <citation type="journal article" date="2014" name="PLoS Genet.">
        <title>Signature Gene Expression Reveals Novel Clues to the Molecular Mechanisms of Dimorphic Transition in Penicillium marneffei.</title>
        <authorList>
            <person name="Yang E."/>
            <person name="Wang G."/>
            <person name="Cai J."/>
            <person name="Woo P.C."/>
            <person name="Lau S.K."/>
            <person name="Yuen K.-Y."/>
            <person name="Chow W.-N."/>
            <person name="Lin X."/>
        </authorList>
    </citation>
    <scope>NUCLEOTIDE SEQUENCE [LARGE SCALE GENOMIC DNA]</scope>
    <source>
        <strain evidence="2">PM1</strain>
    </source>
</reference>
<accession>A0A093UNZ5</accession>
<feature type="non-terminal residue" evidence="2">
    <location>
        <position position="1"/>
    </location>
</feature>
<protein>
    <submittedName>
        <fullName evidence="2">Uncharacterized protein</fullName>
    </submittedName>
</protein>
<evidence type="ECO:0000313" key="2">
    <source>
        <dbReference type="EMBL" id="KFX41655.1"/>
    </source>
</evidence>
<name>A0A093UNZ5_TALMA</name>
<comment type="caution">
    <text evidence="2">The sequence shown here is derived from an EMBL/GenBank/DDBJ whole genome shotgun (WGS) entry which is preliminary data.</text>
</comment>